<accession>A0A0E9UCL5</accession>
<organism evidence="1">
    <name type="scientific">Anguilla anguilla</name>
    <name type="common">European freshwater eel</name>
    <name type="synonym">Muraena anguilla</name>
    <dbReference type="NCBI Taxonomy" id="7936"/>
    <lineage>
        <taxon>Eukaryota</taxon>
        <taxon>Metazoa</taxon>
        <taxon>Chordata</taxon>
        <taxon>Craniata</taxon>
        <taxon>Vertebrata</taxon>
        <taxon>Euteleostomi</taxon>
        <taxon>Actinopterygii</taxon>
        <taxon>Neopterygii</taxon>
        <taxon>Teleostei</taxon>
        <taxon>Anguilliformes</taxon>
        <taxon>Anguillidae</taxon>
        <taxon>Anguilla</taxon>
    </lineage>
</organism>
<sequence>MNVIDFTYVCQISLWLDGSGLVIFWETV</sequence>
<reference evidence="1" key="1">
    <citation type="submission" date="2014-11" db="EMBL/GenBank/DDBJ databases">
        <authorList>
            <person name="Amaro Gonzalez C."/>
        </authorList>
    </citation>
    <scope>NUCLEOTIDE SEQUENCE</scope>
</reference>
<reference evidence="1" key="2">
    <citation type="journal article" date="2015" name="Fish Shellfish Immunol.">
        <title>Early steps in the European eel (Anguilla anguilla)-Vibrio vulnificus interaction in the gills: Role of the RtxA13 toxin.</title>
        <authorList>
            <person name="Callol A."/>
            <person name="Pajuelo D."/>
            <person name="Ebbesson L."/>
            <person name="Teles M."/>
            <person name="MacKenzie S."/>
            <person name="Amaro C."/>
        </authorList>
    </citation>
    <scope>NUCLEOTIDE SEQUENCE</scope>
</reference>
<dbReference type="AlphaFoldDB" id="A0A0E9UCL5"/>
<evidence type="ECO:0000313" key="1">
    <source>
        <dbReference type="EMBL" id="JAH63536.1"/>
    </source>
</evidence>
<proteinExistence type="predicted"/>
<dbReference type="EMBL" id="GBXM01045041">
    <property type="protein sequence ID" value="JAH63536.1"/>
    <property type="molecule type" value="Transcribed_RNA"/>
</dbReference>
<protein>
    <submittedName>
        <fullName evidence="1">Uncharacterized protein</fullName>
    </submittedName>
</protein>
<name>A0A0E9UCL5_ANGAN</name>